<evidence type="ECO:0000256" key="2">
    <source>
        <dbReference type="ARBA" id="ARBA00022964"/>
    </source>
</evidence>
<name>A0A316GBA2_9GAMM</name>
<dbReference type="AlphaFoldDB" id="A0A316GBA2"/>
<evidence type="ECO:0000256" key="4">
    <source>
        <dbReference type="ARBA" id="ARBA00023004"/>
    </source>
</evidence>
<evidence type="ECO:0000256" key="3">
    <source>
        <dbReference type="ARBA" id="ARBA00023002"/>
    </source>
</evidence>
<dbReference type="InterPro" id="IPR009770">
    <property type="entry name" value="HGLS"/>
</dbReference>
<organism evidence="8 9">
    <name type="scientific">Pleionea mediterranea</name>
    <dbReference type="NCBI Taxonomy" id="523701"/>
    <lineage>
        <taxon>Bacteria</taxon>
        <taxon>Pseudomonadati</taxon>
        <taxon>Pseudomonadota</taxon>
        <taxon>Gammaproteobacteria</taxon>
        <taxon>Oceanospirillales</taxon>
        <taxon>Pleioneaceae</taxon>
        <taxon>Pleionea</taxon>
    </lineage>
</organism>
<comment type="similarity">
    <text evidence="5">Belongs to the 2-oxoadipate dioxygenase/decarboxylase family.</text>
</comment>
<evidence type="ECO:0000313" key="8">
    <source>
        <dbReference type="EMBL" id="PWK51787.1"/>
    </source>
</evidence>
<dbReference type="OrthoDB" id="506370at2"/>
<gene>
    <name evidence="8" type="ORF">C8D97_105102</name>
</gene>
<keyword evidence="9" id="KW-1185">Reference proteome</keyword>
<dbReference type="Proteomes" id="UP000245790">
    <property type="component" value="Unassembled WGS sequence"/>
</dbReference>
<dbReference type="GO" id="GO:0051213">
    <property type="term" value="F:dioxygenase activity"/>
    <property type="evidence" value="ECO:0007669"/>
    <property type="project" value="UniProtKB-KW"/>
</dbReference>
<keyword evidence="2" id="KW-0223">Dioxygenase</keyword>
<evidence type="ECO:0000313" key="9">
    <source>
        <dbReference type="Proteomes" id="UP000245790"/>
    </source>
</evidence>
<keyword evidence="4" id="KW-0408">Iron</keyword>
<dbReference type="PANTHER" id="PTHR31136:SF5">
    <property type="entry name" value="2-OXOADIPATE DIOXYGENASE_DECARBOXYLASE, CHLOROPLASTIC"/>
    <property type="match status" value="1"/>
</dbReference>
<dbReference type="EC" id="1.13.11.93" evidence="6"/>
<dbReference type="Pfam" id="PF07063">
    <property type="entry name" value="HGLS"/>
    <property type="match status" value="1"/>
</dbReference>
<comment type="cofactor">
    <cofactor evidence="1">
        <name>Fe(2+)</name>
        <dbReference type="ChEBI" id="CHEBI:29033"/>
    </cofactor>
</comment>
<protein>
    <recommendedName>
        <fullName evidence="6">2-oxoadipate dioxygenase/decarboxylase</fullName>
        <ecNumber evidence="6">1.13.11.93</ecNumber>
    </recommendedName>
    <alternativeName>
        <fullName evidence="7">2-hydroxyglutarate synthase</fullName>
    </alternativeName>
</protein>
<dbReference type="PANTHER" id="PTHR31136">
    <property type="entry name" value="DUF1338 DOMAIN-CONTAINING PROTEIN"/>
    <property type="match status" value="1"/>
</dbReference>
<evidence type="ECO:0000256" key="6">
    <source>
        <dbReference type="ARBA" id="ARBA00035023"/>
    </source>
</evidence>
<evidence type="ECO:0000256" key="1">
    <source>
        <dbReference type="ARBA" id="ARBA00001954"/>
    </source>
</evidence>
<proteinExistence type="inferred from homology"/>
<dbReference type="Gene3D" id="3.10.180.50">
    <property type="match status" value="1"/>
</dbReference>
<evidence type="ECO:0000256" key="5">
    <source>
        <dbReference type="ARBA" id="ARBA00035013"/>
    </source>
</evidence>
<dbReference type="SMART" id="SM01150">
    <property type="entry name" value="DUF1338"/>
    <property type="match status" value="1"/>
</dbReference>
<dbReference type="CDD" id="cd16350">
    <property type="entry name" value="VOC_like"/>
    <property type="match status" value="1"/>
</dbReference>
<accession>A0A316GBA2</accession>
<dbReference type="EMBL" id="QGGU01000005">
    <property type="protein sequence ID" value="PWK51787.1"/>
    <property type="molecule type" value="Genomic_DNA"/>
</dbReference>
<dbReference type="RefSeq" id="WP_109763180.1">
    <property type="nucleotide sequence ID" value="NZ_QGGU01000005.1"/>
</dbReference>
<evidence type="ECO:0000256" key="7">
    <source>
        <dbReference type="ARBA" id="ARBA00035045"/>
    </source>
</evidence>
<sequence length="269" mass="30705">MSTTPKQSIEQVFDNMWQDYLALNPDALKIYQLFEKNNDVVNDHVAFRTFGLPGLRVEDIAQPLLEAGYEEVQSYDFEKKKLRAKHYAHPTMPLVFISELKVEEFSRDAQILIKQLTSQVDLNRVKSQDFLYSGRPWTLVSDVYDRLLEESEYAAWVAAFGYRPNHFTVSINNLQQFKTIEQVNEFVKQNGFPLNTSGGEVKGTPDTYLEQSATLANSVEISFSDTKRTIPSCFYEFALRYPLANGELFKGFIAASADKIFESTDSKAA</sequence>
<comment type="caution">
    <text evidence="8">The sequence shown here is derived from an EMBL/GenBank/DDBJ whole genome shotgun (WGS) entry which is preliminary data.</text>
</comment>
<keyword evidence="3" id="KW-0560">Oxidoreductase</keyword>
<reference evidence="8 9" key="1">
    <citation type="submission" date="2018-05" db="EMBL/GenBank/DDBJ databases">
        <title>Genomic Encyclopedia of Type Strains, Phase IV (KMG-IV): sequencing the most valuable type-strain genomes for metagenomic binning, comparative biology and taxonomic classification.</title>
        <authorList>
            <person name="Goeker M."/>
        </authorList>
    </citation>
    <scope>NUCLEOTIDE SEQUENCE [LARGE SCALE GENOMIC DNA]</scope>
    <source>
        <strain evidence="8 9">DSM 25350</strain>
    </source>
</reference>